<dbReference type="SMART" id="SM00886">
    <property type="entry name" value="Dabb"/>
    <property type="match status" value="1"/>
</dbReference>
<proteinExistence type="predicted"/>
<evidence type="ECO:0000313" key="5">
    <source>
        <dbReference type="Proteomes" id="UP000658278"/>
    </source>
</evidence>
<feature type="signal peptide" evidence="2">
    <location>
        <begin position="1"/>
        <end position="19"/>
    </location>
</feature>
<dbReference type="InterPro" id="IPR044662">
    <property type="entry name" value="HS1/DABB1-like"/>
</dbReference>
<dbReference type="Proteomes" id="UP000658278">
    <property type="component" value="Unassembled WGS sequence"/>
</dbReference>
<dbReference type="Gene3D" id="3.30.70.100">
    <property type="match status" value="1"/>
</dbReference>
<name>A0A934RD25_9BACT</name>
<feature type="chain" id="PRO_5036883084" evidence="2">
    <location>
        <begin position="20"/>
        <end position="120"/>
    </location>
</feature>
<evidence type="ECO:0000259" key="3">
    <source>
        <dbReference type="PROSITE" id="PS51502"/>
    </source>
</evidence>
<gene>
    <name evidence="4" type="ORF">JIN81_15000</name>
</gene>
<evidence type="ECO:0000313" key="4">
    <source>
        <dbReference type="EMBL" id="MBK1828340.1"/>
    </source>
</evidence>
<dbReference type="PANTHER" id="PTHR33178:SF10">
    <property type="entry name" value="STRESS-RESPONSE A_B BARREL DOMAIN-CONTAINING PROTEIN"/>
    <property type="match status" value="1"/>
</dbReference>
<comment type="subunit">
    <text evidence="1">Homodimer.</text>
</comment>
<keyword evidence="5" id="KW-1185">Reference proteome</keyword>
<dbReference type="PANTHER" id="PTHR33178">
    <property type="match status" value="1"/>
</dbReference>
<evidence type="ECO:0000256" key="2">
    <source>
        <dbReference type="SAM" id="SignalP"/>
    </source>
</evidence>
<reference evidence="4" key="1">
    <citation type="submission" date="2021-01" db="EMBL/GenBank/DDBJ databases">
        <title>Modified the classification status of verrucomicrobia.</title>
        <authorList>
            <person name="Feng X."/>
        </authorList>
    </citation>
    <scope>NUCLEOTIDE SEQUENCE</scope>
    <source>
        <strain evidence="4">KCTC 22201</strain>
    </source>
</reference>
<keyword evidence="2" id="KW-0732">Signal</keyword>
<dbReference type="Pfam" id="PF07876">
    <property type="entry name" value="Dabb"/>
    <property type="match status" value="1"/>
</dbReference>
<organism evidence="4 5">
    <name type="scientific">Haloferula rosea</name>
    <dbReference type="NCBI Taxonomy" id="490093"/>
    <lineage>
        <taxon>Bacteria</taxon>
        <taxon>Pseudomonadati</taxon>
        <taxon>Verrucomicrobiota</taxon>
        <taxon>Verrucomicrobiia</taxon>
        <taxon>Verrucomicrobiales</taxon>
        <taxon>Verrucomicrobiaceae</taxon>
        <taxon>Haloferula</taxon>
    </lineage>
</organism>
<feature type="domain" description="Stress-response A/B barrel" evidence="3">
    <location>
        <begin position="23"/>
        <end position="117"/>
    </location>
</feature>
<comment type="caution">
    <text evidence="4">The sequence shown here is derived from an EMBL/GenBank/DDBJ whole genome shotgun (WGS) entry which is preliminary data.</text>
</comment>
<dbReference type="PROSITE" id="PS51502">
    <property type="entry name" value="S_R_A_B_BARREL"/>
    <property type="match status" value="1"/>
</dbReference>
<dbReference type="InterPro" id="IPR013097">
    <property type="entry name" value="Dabb"/>
</dbReference>
<dbReference type="InterPro" id="IPR011008">
    <property type="entry name" value="Dimeric_a/b-barrel"/>
</dbReference>
<sequence length="120" mass="13687">MRILIAAMSLLALSSIARAEGEYRHLVFFKFKDGTPVEEITRIEKEFAALPSKIDTITDFEWGLDVSPEKKAKGFTHGFIVTFKDKAGLDVYLPHEDHQKFVKGLKPHLEDVFVFDYVAK</sequence>
<dbReference type="AlphaFoldDB" id="A0A934RD25"/>
<dbReference type="EMBL" id="JAENII010000013">
    <property type="protein sequence ID" value="MBK1828340.1"/>
    <property type="molecule type" value="Genomic_DNA"/>
</dbReference>
<evidence type="ECO:0000256" key="1">
    <source>
        <dbReference type="ARBA" id="ARBA00011738"/>
    </source>
</evidence>
<protein>
    <submittedName>
        <fullName evidence="4">Dabb family protein</fullName>
    </submittedName>
</protein>
<accession>A0A934RD25</accession>
<dbReference type="SUPFAM" id="SSF54909">
    <property type="entry name" value="Dimeric alpha+beta barrel"/>
    <property type="match status" value="1"/>
</dbReference>